<proteinExistence type="predicted"/>
<dbReference type="AlphaFoldDB" id="A0A814H5R1"/>
<name>A0A814H5R1_9BILA</name>
<organism evidence="1 2">
    <name type="scientific">Rotaria sordida</name>
    <dbReference type="NCBI Taxonomy" id="392033"/>
    <lineage>
        <taxon>Eukaryota</taxon>
        <taxon>Metazoa</taxon>
        <taxon>Spiralia</taxon>
        <taxon>Gnathifera</taxon>
        <taxon>Rotifera</taxon>
        <taxon>Eurotatoria</taxon>
        <taxon>Bdelloidea</taxon>
        <taxon>Philodinida</taxon>
        <taxon>Philodinidae</taxon>
        <taxon>Rotaria</taxon>
    </lineage>
</organism>
<gene>
    <name evidence="1" type="ORF">SEV965_LOCUS11007</name>
</gene>
<sequence>MIKVGFSKTISLFTYTLFTNKQTSQSVNDHINNSTNLHISIQVNRLSHFDDVGSYEQQSTRLLLDDDDDDELIKLDMSSIVASNFCENNLIELRLDQDMEYDNDIANEIKN</sequence>
<accession>A0A814H5R1</accession>
<evidence type="ECO:0000313" key="2">
    <source>
        <dbReference type="Proteomes" id="UP000663889"/>
    </source>
</evidence>
<dbReference type="EMBL" id="CAJNOU010000465">
    <property type="protein sequence ID" value="CAF1005383.1"/>
    <property type="molecule type" value="Genomic_DNA"/>
</dbReference>
<evidence type="ECO:0000313" key="1">
    <source>
        <dbReference type="EMBL" id="CAF1005383.1"/>
    </source>
</evidence>
<comment type="caution">
    <text evidence="1">The sequence shown here is derived from an EMBL/GenBank/DDBJ whole genome shotgun (WGS) entry which is preliminary data.</text>
</comment>
<protein>
    <submittedName>
        <fullName evidence="1">Uncharacterized protein</fullName>
    </submittedName>
</protein>
<dbReference type="Proteomes" id="UP000663889">
    <property type="component" value="Unassembled WGS sequence"/>
</dbReference>
<reference evidence="1" key="1">
    <citation type="submission" date="2021-02" db="EMBL/GenBank/DDBJ databases">
        <authorList>
            <person name="Nowell W R."/>
        </authorList>
    </citation>
    <scope>NUCLEOTIDE SEQUENCE</scope>
</reference>